<keyword evidence="4" id="KW-0472">Membrane</keyword>
<accession>A0ABU6R764</accession>
<keyword evidence="7" id="KW-1185">Reference proteome</keyword>
<evidence type="ECO:0000256" key="3">
    <source>
        <dbReference type="ARBA" id="ARBA00022821"/>
    </source>
</evidence>
<dbReference type="PRINTS" id="PR00364">
    <property type="entry name" value="DISEASERSIST"/>
</dbReference>
<dbReference type="Gene3D" id="3.80.10.10">
    <property type="entry name" value="Ribonuclease Inhibitor"/>
    <property type="match status" value="1"/>
</dbReference>
<dbReference type="SUPFAM" id="SSF46785">
    <property type="entry name" value="Winged helix' DNA-binding domain"/>
    <property type="match status" value="2"/>
</dbReference>
<keyword evidence="4" id="KW-0812">Transmembrane</keyword>
<keyword evidence="4" id="KW-1133">Transmembrane helix</keyword>
<dbReference type="InterPro" id="IPR027417">
    <property type="entry name" value="P-loop_NTPase"/>
</dbReference>
<dbReference type="InterPro" id="IPR032675">
    <property type="entry name" value="LRR_dom_sf"/>
</dbReference>
<dbReference type="SUPFAM" id="SSF52200">
    <property type="entry name" value="Toll/Interleukin receptor TIR domain"/>
    <property type="match status" value="3"/>
</dbReference>
<dbReference type="InterPro" id="IPR044974">
    <property type="entry name" value="Disease_R_plants"/>
</dbReference>
<dbReference type="InterPro" id="IPR042197">
    <property type="entry name" value="Apaf_helical"/>
</dbReference>
<dbReference type="Pfam" id="PF00931">
    <property type="entry name" value="NB-ARC"/>
    <property type="match status" value="3"/>
</dbReference>
<keyword evidence="2" id="KW-0677">Repeat</keyword>
<proteinExistence type="predicted"/>
<feature type="domain" description="TIR" evidence="5">
    <location>
        <begin position="14"/>
        <end position="184"/>
    </location>
</feature>
<evidence type="ECO:0000256" key="4">
    <source>
        <dbReference type="SAM" id="Phobius"/>
    </source>
</evidence>
<dbReference type="Gene3D" id="3.40.50.10140">
    <property type="entry name" value="Toll/interleukin-1 receptor homology (TIR) domain"/>
    <property type="match status" value="3"/>
</dbReference>
<dbReference type="Gene3D" id="1.10.8.430">
    <property type="entry name" value="Helical domain of apoptotic protease-activating factors"/>
    <property type="match status" value="3"/>
</dbReference>
<dbReference type="InterPro" id="IPR003593">
    <property type="entry name" value="AAA+_ATPase"/>
</dbReference>
<dbReference type="EMBL" id="JASCZI010030248">
    <property type="protein sequence ID" value="MED6119793.1"/>
    <property type="molecule type" value="Genomic_DNA"/>
</dbReference>
<keyword evidence="1" id="KW-0433">Leucine-rich repeat</keyword>
<evidence type="ECO:0000259" key="5">
    <source>
        <dbReference type="PROSITE" id="PS50104"/>
    </source>
</evidence>
<dbReference type="SMART" id="SM00255">
    <property type="entry name" value="TIR"/>
    <property type="match status" value="3"/>
</dbReference>
<dbReference type="InterPro" id="IPR035897">
    <property type="entry name" value="Toll_tir_struct_dom_sf"/>
</dbReference>
<dbReference type="InterPro" id="IPR058192">
    <property type="entry name" value="WHD_ROQ1-like"/>
</dbReference>
<dbReference type="InterPro" id="IPR002182">
    <property type="entry name" value="NB-ARC"/>
</dbReference>
<dbReference type="Gene3D" id="3.40.50.300">
    <property type="entry name" value="P-loop containing nucleotide triphosphate hydrolases"/>
    <property type="match status" value="3"/>
</dbReference>
<dbReference type="Pfam" id="PF01582">
    <property type="entry name" value="TIR"/>
    <property type="match status" value="3"/>
</dbReference>
<organism evidence="6 7">
    <name type="scientific">Stylosanthes scabra</name>
    <dbReference type="NCBI Taxonomy" id="79078"/>
    <lineage>
        <taxon>Eukaryota</taxon>
        <taxon>Viridiplantae</taxon>
        <taxon>Streptophyta</taxon>
        <taxon>Embryophyta</taxon>
        <taxon>Tracheophyta</taxon>
        <taxon>Spermatophyta</taxon>
        <taxon>Magnoliopsida</taxon>
        <taxon>eudicotyledons</taxon>
        <taxon>Gunneridae</taxon>
        <taxon>Pentapetalae</taxon>
        <taxon>rosids</taxon>
        <taxon>fabids</taxon>
        <taxon>Fabales</taxon>
        <taxon>Fabaceae</taxon>
        <taxon>Papilionoideae</taxon>
        <taxon>50 kb inversion clade</taxon>
        <taxon>dalbergioids sensu lato</taxon>
        <taxon>Dalbergieae</taxon>
        <taxon>Pterocarpus clade</taxon>
        <taxon>Stylosanthes</taxon>
    </lineage>
</organism>
<evidence type="ECO:0000256" key="1">
    <source>
        <dbReference type="ARBA" id="ARBA00022614"/>
    </source>
</evidence>
<dbReference type="SMART" id="SM00382">
    <property type="entry name" value="AAA"/>
    <property type="match status" value="3"/>
</dbReference>
<gene>
    <name evidence="6" type="ORF">PIB30_014840</name>
</gene>
<evidence type="ECO:0000313" key="7">
    <source>
        <dbReference type="Proteomes" id="UP001341840"/>
    </source>
</evidence>
<evidence type="ECO:0000256" key="2">
    <source>
        <dbReference type="ARBA" id="ARBA00022737"/>
    </source>
</evidence>
<feature type="domain" description="TIR" evidence="5">
    <location>
        <begin position="533"/>
        <end position="700"/>
    </location>
</feature>
<keyword evidence="3" id="KW-0611">Plant defense</keyword>
<dbReference type="Pfam" id="PF23282">
    <property type="entry name" value="WHD_ROQ1"/>
    <property type="match status" value="3"/>
</dbReference>
<evidence type="ECO:0000313" key="6">
    <source>
        <dbReference type="EMBL" id="MED6119793.1"/>
    </source>
</evidence>
<sequence length="1864" mass="212935">MSYQSPERIPDPSWKYDVFLSFRGSDTRYGFISHLYQAFNRACIDAFIDDWQLLSGNQNTDTVIQAIEASRVSVVVFSANYASSIWCLDELTKIMECQRTKGQTVIPVFYDVDPTDVRHQRGAFKEAFQRYEERFSHDSHLSEKIHTWRAALTEAASIRGVYLSRKRNEADAIREIVEHLNTLLESENLFITEHPVGVQSRIKDVIQQLNDHKPDDVVLMGIWGMGGVGKTTIATAVYNQIRHDFDSRKFLPNIREMWENNQQVFLQEQLLNGICKAEIHIQNIKSGVAQLKKRLRLKRIFIVLDDVDNVNQLEALCGGREWFGPGSIIIITTRDRRLLRKIGVDHVYQVKEMDYNESLELFCWNAFNQATLLEKFAKLTEDVVAYCGGLPLALATIGRELSGKMKIDEWENVLGGLKRRSHPDVHKVLKISYDGLNDDTQKEIFLDIASFYIGKERGEVLEELYNSFGLISEDGNIFLEEQSLITFDEEDRIQIHPLMRQMATEIMVRHPSKTDEPQSMSYQSEERTPDPSWKYDVFLSFQGLDTRDKFIKHLHQALKMAGIHAFIEEDEKLRIGDEISYTMFQAIEASRVSIIVFSPNYAASKWCLDELTKIMECVRTIGQAVIPVFYNVDPAGIRHPRGSYGEAFQLHLKRSSHERVHAWRAALIESAKLHGGFDTRGDRNEAEITGNIVEHVTELLVSKGMFITSHPVVGQSRKEHVIRLLHSRTPSDVMLMGIWGMAGVGKTTLAKVVYDEIRQSFDRPMFLPNIREMWENNQQVFLQEQLLNFICNAGIQIQNIASGVAKLKEKLCQEKVLIVLDDVSNIDQLNALCGSREWFGPGSVIIITTRDRRLLREIRVDRVYQVTELDSEESLELFRRNAFSQATPLEEFDRVEREVVAYCGGLPLALVTIGRELFGKLINEWENVLGGLKTRPHADVNKVSYDGLNDDIDKEIFLDIASFCIGMKREEVLQTLEHAFGIPVAGISFLEEQSLITIDHLDKVRIHHLLRDMGREIVRELSQTQAQERKYDVFVSFRGGDTRLGFTSHLHEYLRNAPSRITVFKDDDDIDGLKRGERISMALLKAIGLSACSVIVLSTNYADSKWCLQELENIMVCHRTKGQLVFPIFYGVDPADVRYQRKESEFGKAFASLINGKRPVEADKVQRWKADLFQVSNFSGMNMINSRNESEDIKKIVEDVARLLKKTEMPIPSHPVGVASRVQKVIEESNIQRQTKAVLILGVKGMGGIGKTTIAKVIYNQIGRDFQARSFLQDIRERWQEENGKVGLQQQLLEDILGATRIHISNTGSGKKTLEDKLRGKRVLIVLDDVDDSDQLNDLCGSGEWCGPESKVIITTRNNDLLRVCGDDQILEIPSLDADESLELFSWHAFKQAYPKEKFDALSKQAVEYCNGLPLALELLGSHLFGRDMEYWQLKLDTLKSIPHDKVNKILRISFDGLSNHHSEKEIFLHIVCFFIGMDQNEVIPILTSCGFLAAEMGINVLNVQNLITVDKNNMLGMHELLRDMGRAIIREQSPELEERSTLWYEETVLQLLRIREEGTDLEKVKGLSLKLPTTISFSLSEKTLKIMPGLKLLQLASVEFYGEFKHLSRNLRWMSWNGFPLTHTPMDCYQPCTVSIELENSKLQVLWRERPKQPMNYLKILNLSHSHNLIRSPDFSWLPNLEKLVLKDCIKLSSISDSIGTLEKIRWINLEGCTNLFELPRSIYKLKFLETFILSGCSKIVNLEKDVEQMKSLKVLKADKTGIVEVPKALERLRNLVYISVAGYEGKASDVIPLIMPWSSSTINEEETENLHVRGDRDAIDLPANNKFRGPLALASVLVSPPFWIGVAGFLIWKHRRSDRRRS</sequence>
<reference evidence="6 7" key="1">
    <citation type="journal article" date="2023" name="Plants (Basel)">
        <title>Bridging the Gap: Combining Genomics and Transcriptomics Approaches to Understand Stylosanthes scabra, an Orphan Legume from the Brazilian Caatinga.</title>
        <authorList>
            <person name="Ferreira-Neto J.R.C."/>
            <person name="da Silva M.D."/>
            <person name="Binneck E."/>
            <person name="de Melo N.F."/>
            <person name="da Silva R.H."/>
            <person name="de Melo A.L.T.M."/>
            <person name="Pandolfi V."/>
            <person name="Bustamante F.O."/>
            <person name="Brasileiro-Vidal A.C."/>
            <person name="Benko-Iseppon A.M."/>
        </authorList>
    </citation>
    <scope>NUCLEOTIDE SEQUENCE [LARGE SCALE GENOMIC DNA]</scope>
    <source>
        <tissue evidence="6">Leaves</tissue>
    </source>
</reference>
<dbReference type="SUPFAM" id="SSF52540">
    <property type="entry name" value="P-loop containing nucleoside triphosphate hydrolases"/>
    <property type="match status" value="3"/>
</dbReference>
<feature type="transmembrane region" description="Helical" evidence="4">
    <location>
        <begin position="1833"/>
        <end position="1854"/>
    </location>
</feature>
<dbReference type="SUPFAM" id="SSF52058">
    <property type="entry name" value="L domain-like"/>
    <property type="match status" value="1"/>
</dbReference>
<name>A0ABU6R764_9FABA</name>
<protein>
    <recommendedName>
        <fullName evidence="5">TIR domain-containing protein</fullName>
    </recommendedName>
</protein>
<dbReference type="PROSITE" id="PS50104">
    <property type="entry name" value="TIR"/>
    <property type="match status" value="3"/>
</dbReference>
<comment type="caution">
    <text evidence="6">The sequence shown here is derived from an EMBL/GenBank/DDBJ whole genome shotgun (WGS) entry which is preliminary data.</text>
</comment>
<dbReference type="Proteomes" id="UP001341840">
    <property type="component" value="Unassembled WGS sequence"/>
</dbReference>
<dbReference type="PANTHER" id="PTHR11017">
    <property type="entry name" value="LEUCINE-RICH REPEAT-CONTAINING PROTEIN"/>
    <property type="match status" value="1"/>
</dbReference>
<dbReference type="InterPro" id="IPR000157">
    <property type="entry name" value="TIR_dom"/>
</dbReference>
<feature type="domain" description="TIR" evidence="5">
    <location>
        <begin position="1029"/>
        <end position="1204"/>
    </location>
</feature>
<dbReference type="PANTHER" id="PTHR11017:SF271">
    <property type="entry name" value="DISEASE RESISTANCE PROTEIN (TIR-NBS-LRR CLASS) FAMILY"/>
    <property type="match status" value="1"/>
</dbReference>
<dbReference type="InterPro" id="IPR036390">
    <property type="entry name" value="WH_DNA-bd_sf"/>
</dbReference>